<feature type="domain" description="Tyrosinase copper-binding" evidence="8">
    <location>
        <begin position="380"/>
        <end position="391"/>
    </location>
</feature>
<accession>A0A2U1P4Z6</accession>
<dbReference type="SUPFAM" id="SSF48056">
    <property type="entry name" value="Di-copper centre-containing domain"/>
    <property type="match status" value="1"/>
</dbReference>
<evidence type="ECO:0000256" key="1">
    <source>
        <dbReference type="ARBA" id="ARBA00001973"/>
    </source>
</evidence>
<evidence type="ECO:0000313" key="9">
    <source>
        <dbReference type="EMBL" id="PWA80843.1"/>
    </source>
</evidence>
<dbReference type="InterPro" id="IPR008922">
    <property type="entry name" value="Di-copper_centre_dom_sf"/>
</dbReference>
<comment type="caution">
    <text evidence="9">The sequence shown here is derived from an EMBL/GenBank/DDBJ whole genome shotgun (WGS) entry which is preliminary data.</text>
</comment>
<dbReference type="PROSITE" id="PS00498">
    <property type="entry name" value="TYROSINASE_2"/>
    <property type="match status" value="1"/>
</dbReference>
<dbReference type="STRING" id="35608.A0A2U1P4Z6"/>
<dbReference type="InterPro" id="IPR022740">
    <property type="entry name" value="Polyphenol_oxidase_C"/>
</dbReference>
<dbReference type="Gene3D" id="1.10.1280.10">
    <property type="entry name" value="Di-copper center containing domain from catechol oxidase"/>
    <property type="match status" value="1"/>
</dbReference>
<proteinExistence type="inferred from homology"/>
<dbReference type="Proteomes" id="UP000245207">
    <property type="component" value="Unassembled WGS sequence"/>
</dbReference>
<evidence type="ECO:0000256" key="4">
    <source>
        <dbReference type="ARBA" id="ARBA00022784"/>
    </source>
</evidence>
<comment type="cofactor">
    <cofactor evidence="1">
        <name>Cu(2+)</name>
        <dbReference type="ChEBI" id="CHEBI:29036"/>
    </cofactor>
</comment>
<evidence type="ECO:0000256" key="6">
    <source>
        <dbReference type="ARBA" id="ARBA00023008"/>
    </source>
</evidence>
<evidence type="ECO:0000256" key="7">
    <source>
        <dbReference type="ARBA" id="ARBA00023157"/>
    </source>
</evidence>
<comment type="similarity">
    <text evidence="2">Belongs to the tyrosinase family.</text>
</comment>
<dbReference type="EMBL" id="PKPP01001666">
    <property type="protein sequence ID" value="PWA80843.1"/>
    <property type="molecule type" value="Genomic_DNA"/>
</dbReference>
<evidence type="ECO:0000256" key="3">
    <source>
        <dbReference type="ARBA" id="ARBA00022723"/>
    </source>
</evidence>
<dbReference type="Pfam" id="PF12143">
    <property type="entry name" value="PPO1_KFDV"/>
    <property type="match status" value="1"/>
</dbReference>
<dbReference type="InterPro" id="IPR050316">
    <property type="entry name" value="Tyrosinase/Hemocyanin"/>
</dbReference>
<dbReference type="PRINTS" id="PR00092">
    <property type="entry name" value="TYROSINASE"/>
</dbReference>
<dbReference type="Pfam" id="PF00264">
    <property type="entry name" value="Tyrosinase"/>
    <property type="match status" value="1"/>
</dbReference>
<reference evidence="9 10" key="1">
    <citation type="journal article" date="2018" name="Mol. Plant">
        <title>The genome of Artemisia annua provides insight into the evolution of Asteraceae family and artemisinin biosynthesis.</title>
        <authorList>
            <person name="Shen Q."/>
            <person name="Zhang L."/>
            <person name="Liao Z."/>
            <person name="Wang S."/>
            <person name="Yan T."/>
            <person name="Shi P."/>
            <person name="Liu M."/>
            <person name="Fu X."/>
            <person name="Pan Q."/>
            <person name="Wang Y."/>
            <person name="Lv Z."/>
            <person name="Lu X."/>
            <person name="Zhang F."/>
            <person name="Jiang W."/>
            <person name="Ma Y."/>
            <person name="Chen M."/>
            <person name="Hao X."/>
            <person name="Li L."/>
            <person name="Tang Y."/>
            <person name="Lv G."/>
            <person name="Zhou Y."/>
            <person name="Sun X."/>
            <person name="Brodelius P.E."/>
            <person name="Rose J.K.C."/>
            <person name="Tang K."/>
        </authorList>
    </citation>
    <scope>NUCLEOTIDE SEQUENCE [LARGE SCALE GENOMIC DNA]</scope>
    <source>
        <strain evidence="10">cv. Huhao1</strain>
        <tissue evidence="9">Leaf</tissue>
    </source>
</reference>
<keyword evidence="3" id="KW-0479">Metal-binding</keyword>
<keyword evidence="7" id="KW-1015">Disulfide bond</keyword>
<evidence type="ECO:0000259" key="8">
    <source>
        <dbReference type="PROSITE" id="PS00498"/>
    </source>
</evidence>
<dbReference type="InterPro" id="IPR022739">
    <property type="entry name" value="Polyphenol_oxidase_cen"/>
</dbReference>
<dbReference type="OrthoDB" id="6132182at2759"/>
<evidence type="ECO:0000256" key="5">
    <source>
        <dbReference type="ARBA" id="ARBA00023002"/>
    </source>
</evidence>
<dbReference type="GO" id="GO:0004097">
    <property type="term" value="F:catechol oxidase activity"/>
    <property type="evidence" value="ECO:0007669"/>
    <property type="project" value="InterPro"/>
</dbReference>
<evidence type="ECO:0000256" key="2">
    <source>
        <dbReference type="ARBA" id="ARBA00009928"/>
    </source>
</evidence>
<keyword evidence="5" id="KW-0560">Oxidoreductase</keyword>
<keyword evidence="4" id="KW-0883">Thioether bond</keyword>
<dbReference type="GO" id="GO:0046872">
    <property type="term" value="F:metal ion binding"/>
    <property type="evidence" value="ECO:0007669"/>
    <property type="project" value="UniProtKB-KW"/>
</dbReference>
<dbReference type="InterPro" id="IPR002227">
    <property type="entry name" value="Tyrosinase_Cu-bd"/>
</dbReference>
<keyword evidence="10" id="KW-1185">Reference proteome</keyword>
<sequence length="615" mass="68371">MSSFGFSILSSTTNKKFNTFSPSPLFSKTSSHLLNISCNAASDDTNKTYESSKLNLSKKSRNKQNVDRRSLLLGLGGLYGAANLTTIQSAEAVPIQAPDNIAHCVNASDGIRDLNDAVRGVSCCPPLTSPQSYPVDYVLPKNQPMRTRLTAHQASSDPVYVKKYRDAMAAMRALPDDDPRSWKNQGKVHCAYCNGALTQEKSGFDSFYLQIHNNWLFYPYHRWYLYFYERILGSLINDPTFALPYWNWDNPEGMSIPEMFETSLPDPANPAGRPSPRNNSLFDAYRDVLHLQPAILDIGRIGGTDQQAIIENNLFSMYNQMITGTTPNGFFGGQMAAGVDNMNEAGSIEAGAHIAVHSWVGNPRMANNEDMGNLYSSGYDPLFYSHHSNVDRLWSIWKNLDPVNNTDPVDPDWTDASYVFYDENKNLVRVYNKDCLSTTNMGYQYADSPMPWTTYSPTAHASESRIATNSIGTVDKVEDMTFPVKLDKTVKVLVKRPAINRTKTEKKKLKEMLILSGIEFNGTKTFKFDVLVNDVDDGTNITAANCEFAGTFESLQHGPGGAMKMKSGAVFGITELLEDLKAEDEEYVLVTLVPKGGTEDVTISEIKINLVPTKH</sequence>
<dbReference type="Pfam" id="PF12142">
    <property type="entry name" value="PPO1_DWL"/>
    <property type="match status" value="1"/>
</dbReference>
<organism evidence="9 10">
    <name type="scientific">Artemisia annua</name>
    <name type="common">Sweet wormwood</name>
    <dbReference type="NCBI Taxonomy" id="35608"/>
    <lineage>
        <taxon>Eukaryota</taxon>
        <taxon>Viridiplantae</taxon>
        <taxon>Streptophyta</taxon>
        <taxon>Embryophyta</taxon>
        <taxon>Tracheophyta</taxon>
        <taxon>Spermatophyta</taxon>
        <taxon>Magnoliopsida</taxon>
        <taxon>eudicotyledons</taxon>
        <taxon>Gunneridae</taxon>
        <taxon>Pentapetalae</taxon>
        <taxon>asterids</taxon>
        <taxon>campanulids</taxon>
        <taxon>Asterales</taxon>
        <taxon>Asteraceae</taxon>
        <taxon>Asteroideae</taxon>
        <taxon>Anthemideae</taxon>
        <taxon>Artemisiinae</taxon>
        <taxon>Artemisia</taxon>
    </lineage>
</organism>
<protein>
    <submittedName>
        <fullName evidence="9">Polyphenol oxidase, central domain-containing protein</fullName>
    </submittedName>
</protein>
<evidence type="ECO:0000313" key="10">
    <source>
        <dbReference type="Proteomes" id="UP000245207"/>
    </source>
</evidence>
<keyword evidence="6" id="KW-0186">Copper</keyword>
<dbReference type="AlphaFoldDB" id="A0A2U1P4Z6"/>
<gene>
    <name evidence="9" type="ORF">CTI12_AA191850</name>
</gene>
<dbReference type="PANTHER" id="PTHR11474">
    <property type="entry name" value="TYROSINASE FAMILY MEMBER"/>
    <property type="match status" value="1"/>
</dbReference>
<dbReference type="PANTHER" id="PTHR11474:SF119">
    <property type="entry name" value="CATECHOL OXIDASE"/>
    <property type="match status" value="1"/>
</dbReference>
<name>A0A2U1P4Z6_ARTAN</name>